<dbReference type="EMBL" id="CAJVPD010000263">
    <property type="protein sequence ID" value="CAG8409333.1"/>
    <property type="molecule type" value="Genomic_DNA"/>
</dbReference>
<dbReference type="InterPro" id="IPR017943">
    <property type="entry name" value="Bactericidal_perm-incr_a/b_dom"/>
</dbReference>
<dbReference type="AlphaFoldDB" id="A0A9W4NQU1"/>
<dbReference type="InterPro" id="IPR045967">
    <property type="entry name" value="HAM1-like_N"/>
</dbReference>
<dbReference type="SUPFAM" id="SSF51395">
    <property type="entry name" value="FMN-linked oxidoreductases"/>
    <property type="match status" value="1"/>
</dbReference>
<dbReference type="GO" id="GO:0008289">
    <property type="term" value="F:lipid binding"/>
    <property type="evidence" value="ECO:0007669"/>
    <property type="project" value="InterPro"/>
</dbReference>
<feature type="region of interest" description="Disordered" evidence="1">
    <location>
        <begin position="584"/>
        <end position="606"/>
    </location>
</feature>
<dbReference type="PANTHER" id="PTHR31138">
    <property type="entry name" value="CHROMOSOME 19, WHOLE GENOME SHOTGUN SEQUENCE"/>
    <property type="match status" value="1"/>
</dbReference>
<evidence type="ECO:0000259" key="2">
    <source>
        <dbReference type="Pfam" id="PF00724"/>
    </source>
</evidence>
<dbReference type="Proteomes" id="UP001152592">
    <property type="component" value="Unassembled WGS sequence"/>
</dbReference>
<protein>
    <recommendedName>
        <fullName evidence="6">NADH:flavin oxidoreductase/NADH oxidase N-terminal domain-containing protein</fullName>
    </recommendedName>
</protein>
<organism evidence="4 5">
    <name type="scientific">Penicillium salamii</name>
    <dbReference type="NCBI Taxonomy" id="1612424"/>
    <lineage>
        <taxon>Eukaryota</taxon>
        <taxon>Fungi</taxon>
        <taxon>Dikarya</taxon>
        <taxon>Ascomycota</taxon>
        <taxon>Pezizomycotina</taxon>
        <taxon>Eurotiomycetes</taxon>
        <taxon>Eurotiomycetidae</taxon>
        <taxon>Eurotiales</taxon>
        <taxon>Aspergillaceae</taxon>
        <taxon>Penicillium</taxon>
    </lineage>
</organism>
<dbReference type="Gene3D" id="3.15.10.10">
    <property type="entry name" value="Bactericidal permeability-increasing protein, domain 1"/>
    <property type="match status" value="1"/>
</dbReference>
<reference evidence="4" key="1">
    <citation type="submission" date="2021-07" db="EMBL/GenBank/DDBJ databases">
        <authorList>
            <person name="Branca A.L. A."/>
        </authorList>
    </citation>
    <scope>NUCLEOTIDE SEQUENCE</scope>
</reference>
<dbReference type="Pfam" id="PF00724">
    <property type="entry name" value="Oxidored_FMN"/>
    <property type="match status" value="1"/>
</dbReference>
<evidence type="ECO:0008006" key="6">
    <source>
        <dbReference type="Google" id="ProtNLM"/>
    </source>
</evidence>
<dbReference type="CDD" id="cd04733">
    <property type="entry name" value="OYE_like_2_FMN"/>
    <property type="match status" value="1"/>
</dbReference>
<dbReference type="SUPFAM" id="SSF55394">
    <property type="entry name" value="Bactericidal permeability-increasing protein, BPI"/>
    <property type="match status" value="1"/>
</dbReference>
<dbReference type="InterPro" id="IPR013785">
    <property type="entry name" value="Aldolase_TIM"/>
</dbReference>
<dbReference type="GO" id="GO:0010181">
    <property type="term" value="F:FMN binding"/>
    <property type="evidence" value="ECO:0007669"/>
    <property type="project" value="InterPro"/>
</dbReference>
<dbReference type="PANTHER" id="PTHR31138:SF4">
    <property type="entry name" value="DUF5923 DOMAIN-CONTAINING PROTEIN"/>
    <property type="match status" value="1"/>
</dbReference>
<evidence type="ECO:0000256" key="1">
    <source>
        <dbReference type="SAM" id="MobiDB-lite"/>
    </source>
</evidence>
<evidence type="ECO:0000313" key="5">
    <source>
        <dbReference type="Proteomes" id="UP001152592"/>
    </source>
</evidence>
<dbReference type="GO" id="GO:0016491">
    <property type="term" value="F:oxidoreductase activity"/>
    <property type="evidence" value="ECO:0007669"/>
    <property type="project" value="InterPro"/>
</dbReference>
<gene>
    <name evidence="4" type="ORF">PSALAMII_LOCUS8527</name>
</gene>
<dbReference type="InterPro" id="IPR001155">
    <property type="entry name" value="OxRdtase_FMN_N"/>
</dbReference>
<dbReference type="Gene3D" id="3.20.20.70">
    <property type="entry name" value="Aldolase class I"/>
    <property type="match status" value="1"/>
</dbReference>
<evidence type="ECO:0000259" key="3">
    <source>
        <dbReference type="Pfam" id="PF19343"/>
    </source>
</evidence>
<proteinExistence type="predicted"/>
<sequence length="1135" mass="127590">MPSPLADPVKLPCGLVLPNRLSKAAMAELMAKTNYPTNSLTDAYEQWSDGGWGSILTGNIQVDVDHMGSPFDPALHNEYKDAEKNADLVAQWKKYADACQKHGTPAIAQICHPGRQSFRVAGRRGMFAQTLAPSAVPINLGDGYIERFIGCLAWTTPKEMTSQDVERVIGQFVDTARLMADAGFSGIELHGAHGYLIDQFLNEKTNLRTDDYGGTPTKRARFVLEILTQTRKVVPPTFCIGIKLNSADHSSATFEETMTQIALLSEAGIDFMEISGGSYENPSMMGYAKAPSARTAAREAFFLEFSKEVRTRHPGLVLMLTGGFRSRAGAEAAVRDGACDLVGIGRPAAVDPKFPRLLLDESVEDERACLPLNKAPVPWYTRFLPAYLIGAGAETISVLELNMPTETEPLLPRYEDDTSRQRRLHQKLHSYQMIRAISEGYLPTTEQTTANLRTLLASDILNLRNQDIGTVGRQLIRDTRLWIQVFIEFLQQKNSQDQLQEFLWRLSRSRIQVDSERVSRQAAHVKARADTKAAYDSFRTIGSLLLTNADFRLFVDDIVTVGRQIFADTAESLAESSKLVAEQVQPSAEEESALNGAGADEGHELSKDELREEVAHVTEAAGEGLAHTGHDAVESAKEHLAGRERETLLFRLKQAVLKLRERTDYSDSVATLAQLLQRYAKIYAEVAENTTSTAEEDVEVNADLKCAVDEFWILLRSFGNAEEWDRLQEKFHNVLRHANKDPEFDTLLGETGNSLQDMLTDPDFFESAPQKLDELKKQSEKVGPETSLRKDMDDFLAQTKHTLRTVPDDPAVYKLINATKKVYQHAWTAYNDNKADLPADLINVFLPVLLRTIQYIPIPRLEISSPEMDLLLENLILEPGHTVNFSSFLPYRMHLLTRNDIDVVKTHSKRTETLMKTAFTITVQGLNISAEDFGYWFRTHTGLLFNLKDEGIASFYLDRRGIDISLDVEVGRERLEHIFSLRGVRVRIHKLDYQVKKSKWRFLLWLTKPFLKHLIRRVLEKKIAEEIVAAAFTLNRELVFARERLRATRIANPQDLATFVRAVLARLKPADSDVEARIGIRPSKYGAFQDVYAPGSIVKTWRDEATRAQEAIEEGDETHGLGHTWHNDIFDVAGH</sequence>
<dbReference type="Pfam" id="PF19343">
    <property type="entry name" value="HAM1_N"/>
    <property type="match status" value="1"/>
</dbReference>
<evidence type="ECO:0000313" key="4">
    <source>
        <dbReference type="EMBL" id="CAG8409333.1"/>
    </source>
</evidence>
<name>A0A9W4NQU1_9EURO</name>
<dbReference type="OrthoDB" id="10259545at2759"/>
<feature type="domain" description="HAM1-like N-terminal" evidence="3">
    <location>
        <begin position="607"/>
        <end position="969"/>
    </location>
</feature>
<comment type="caution">
    <text evidence="4">The sequence shown here is derived from an EMBL/GenBank/DDBJ whole genome shotgun (WGS) entry which is preliminary data.</text>
</comment>
<feature type="domain" description="NADH:flavin oxidoreductase/NADH oxidase N-terminal" evidence="2">
    <location>
        <begin position="8"/>
        <end position="356"/>
    </location>
</feature>
<accession>A0A9W4NQU1</accession>